<dbReference type="eggNOG" id="COG5417">
    <property type="taxonomic scope" value="Bacteria"/>
</dbReference>
<dbReference type="PATRIC" id="fig|1196324.3.peg.3833"/>
<dbReference type="STRING" id="1196324.A374_18826"/>
<dbReference type="Proteomes" id="UP000004080">
    <property type="component" value="Unassembled WGS sequence"/>
</dbReference>
<comment type="caution">
    <text evidence="1">The sequence shown here is derived from an EMBL/GenBank/DDBJ whole genome shotgun (WGS) entry which is preliminary data.</text>
</comment>
<evidence type="ECO:0000313" key="2">
    <source>
        <dbReference type="Proteomes" id="UP000004080"/>
    </source>
</evidence>
<dbReference type="OrthoDB" id="2456043at2"/>
<reference evidence="1 2" key="1">
    <citation type="journal article" date="2012" name="J. Bacteriol.">
        <title>Genome of Bacillus macauensis ZFHKF-1, a Long-Chain-Forming Bacterium.</title>
        <authorList>
            <person name="Cai L."/>
            <person name="Zhang T."/>
        </authorList>
    </citation>
    <scope>NUCLEOTIDE SEQUENCE [LARGE SCALE GENOMIC DNA]</scope>
    <source>
        <strain evidence="1 2">ZFHKF-1</strain>
    </source>
</reference>
<organism evidence="1 2">
    <name type="scientific">Fictibacillus macauensis ZFHKF-1</name>
    <dbReference type="NCBI Taxonomy" id="1196324"/>
    <lineage>
        <taxon>Bacteria</taxon>
        <taxon>Bacillati</taxon>
        <taxon>Bacillota</taxon>
        <taxon>Bacilli</taxon>
        <taxon>Bacillales</taxon>
        <taxon>Fictibacillaceae</taxon>
        <taxon>Fictibacillus</taxon>
    </lineage>
</organism>
<dbReference type="RefSeq" id="WP_007203832.1">
    <property type="nucleotide sequence ID" value="NZ_AKKV01000046.1"/>
</dbReference>
<proteinExistence type="predicted"/>
<evidence type="ECO:0000313" key="1">
    <source>
        <dbReference type="EMBL" id="EIT83773.1"/>
    </source>
</evidence>
<sequence>MATQSHINVTVDFSLCQDGAYDVRIPIGQPVKQLIGNIIDALKLDVRKEELFAMQVPLKQLILADDDRIAAFPITNGDVLVVLPSTSARTNVS</sequence>
<keyword evidence="2" id="KW-1185">Reference proteome</keyword>
<gene>
    <name evidence="1" type="ORF">A374_18826</name>
</gene>
<dbReference type="Gene3D" id="3.10.20.90">
    <property type="entry name" value="Phosphatidylinositol 3-kinase Catalytic Subunit, Chain A, domain 1"/>
    <property type="match status" value="1"/>
</dbReference>
<dbReference type="AlphaFoldDB" id="I8UAD3"/>
<dbReference type="InterPro" id="IPR024962">
    <property type="entry name" value="YukD-like"/>
</dbReference>
<protein>
    <submittedName>
        <fullName evidence="1">YukD</fullName>
    </submittedName>
</protein>
<name>I8UAD3_9BACL</name>
<dbReference type="Pfam" id="PF08817">
    <property type="entry name" value="YukD"/>
    <property type="match status" value="1"/>
</dbReference>
<dbReference type="EMBL" id="AKKV01000046">
    <property type="protein sequence ID" value="EIT83773.1"/>
    <property type="molecule type" value="Genomic_DNA"/>
</dbReference>
<accession>I8UAD3</accession>